<evidence type="ECO:0000313" key="3">
    <source>
        <dbReference type="Proteomes" id="UP000801492"/>
    </source>
</evidence>
<comment type="caution">
    <text evidence="2">The sequence shown here is derived from an EMBL/GenBank/DDBJ whole genome shotgun (WGS) entry which is preliminary data.</text>
</comment>
<dbReference type="AlphaFoldDB" id="A0A8K0GH49"/>
<feature type="non-terminal residue" evidence="2">
    <location>
        <position position="1"/>
    </location>
</feature>
<keyword evidence="1" id="KW-0732">Signal</keyword>
<feature type="chain" id="PRO_5035434633" description="Cellulase" evidence="1">
    <location>
        <begin position="19"/>
        <end position="185"/>
    </location>
</feature>
<evidence type="ECO:0008006" key="4">
    <source>
        <dbReference type="Google" id="ProtNLM"/>
    </source>
</evidence>
<sequence>IHLYFILLLLTIITLVVGSSYQPVSFVSRPSSGSGLPTSYSSITVHNKTPVVRKRGSSSSRLSRSYSRVASHGVNNEIAWQNGVYLAASPVHGVNVEIGRGGHLTPDFSNGLDYADPYLVTGLAAQAIAKLLYSHELFFTDYPHVSALLKYQQLRRDNGLEGHRLGSIRRESPFYRYRSQYLYAR</sequence>
<evidence type="ECO:0000313" key="2">
    <source>
        <dbReference type="EMBL" id="KAF2901527.1"/>
    </source>
</evidence>
<dbReference type="OrthoDB" id="8117927at2759"/>
<dbReference type="EMBL" id="VTPC01001564">
    <property type="protein sequence ID" value="KAF2901527.1"/>
    <property type="molecule type" value="Genomic_DNA"/>
</dbReference>
<proteinExistence type="predicted"/>
<accession>A0A8K0GH49</accession>
<protein>
    <recommendedName>
        <fullName evidence="4">Cellulase</fullName>
    </recommendedName>
</protein>
<evidence type="ECO:0000256" key="1">
    <source>
        <dbReference type="SAM" id="SignalP"/>
    </source>
</evidence>
<gene>
    <name evidence="2" type="ORF">ILUMI_04648</name>
</gene>
<keyword evidence="3" id="KW-1185">Reference proteome</keyword>
<organism evidence="2 3">
    <name type="scientific">Ignelater luminosus</name>
    <name type="common">Cucubano</name>
    <name type="synonym">Pyrophorus luminosus</name>
    <dbReference type="NCBI Taxonomy" id="2038154"/>
    <lineage>
        <taxon>Eukaryota</taxon>
        <taxon>Metazoa</taxon>
        <taxon>Ecdysozoa</taxon>
        <taxon>Arthropoda</taxon>
        <taxon>Hexapoda</taxon>
        <taxon>Insecta</taxon>
        <taxon>Pterygota</taxon>
        <taxon>Neoptera</taxon>
        <taxon>Endopterygota</taxon>
        <taxon>Coleoptera</taxon>
        <taxon>Polyphaga</taxon>
        <taxon>Elateriformia</taxon>
        <taxon>Elateroidea</taxon>
        <taxon>Elateridae</taxon>
        <taxon>Agrypninae</taxon>
        <taxon>Pyrophorini</taxon>
        <taxon>Ignelater</taxon>
    </lineage>
</organism>
<feature type="signal peptide" evidence="1">
    <location>
        <begin position="1"/>
        <end position="18"/>
    </location>
</feature>
<dbReference type="Proteomes" id="UP000801492">
    <property type="component" value="Unassembled WGS sequence"/>
</dbReference>
<name>A0A8K0GH49_IGNLU</name>
<reference evidence="2" key="1">
    <citation type="submission" date="2019-08" db="EMBL/GenBank/DDBJ databases">
        <title>The genome of the North American firefly Photinus pyralis.</title>
        <authorList>
            <consortium name="Photinus pyralis genome working group"/>
            <person name="Fallon T.R."/>
            <person name="Sander Lower S.E."/>
            <person name="Weng J.-K."/>
        </authorList>
    </citation>
    <scope>NUCLEOTIDE SEQUENCE</scope>
    <source>
        <strain evidence="2">TRF0915ILg1</strain>
        <tissue evidence="2">Whole body</tissue>
    </source>
</reference>